<feature type="compositionally biased region" description="Polar residues" evidence="2">
    <location>
        <begin position="588"/>
        <end position="597"/>
    </location>
</feature>
<evidence type="ECO:0000256" key="1">
    <source>
        <dbReference type="ARBA" id="ARBA00023242"/>
    </source>
</evidence>
<accession>A0A8H8QLS0</accession>
<protein>
    <recommendedName>
        <fullName evidence="3">Zn(2)-C6 fungal-type domain-containing protein</fullName>
    </recommendedName>
</protein>
<dbReference type="AlphaFoldDB" id="A0A8H8QLS0"/>
<dbReference type="EMBL" id="ULHB01000023">
    <property type="protein sequence ID" value="SYW77091.1"/>
    <property type="molecule type" value="Genomic_DNA"/>
</dbReference>
<feature type="region of interest" description="Disordered" evidence="2">
    <location>
        <begin position="814"/>
        <end position="854"/>
    </location>
</feature>
<dbReference type="GO" id="GO:0000981">
    <property type="term" value="F:DNA-binding transcription factor activity, RNA polymerase II-specific"/>
    <property type="evidence" value="ECO:0007669"/>
    <property type="project" value="InterPro"/>
</dbReference>
<evidence type="ECO:0000313" key="5">
    <source>
        <dbReference type="Proteomes" id="UP000658997"/>
    </source>
</evidence>
<dbReference type="PROSITE" id="PS50048">
    <property type="entry name" value="ZN2_CY6_FUNGAL_2"/>
    <property type="match status" value="1"/>
</dbReference>
<feature type="region of interest" description="Disordered" evidence="2">
    <location>
        <begin position="585"/>
        <end position="614"/>
    </location>
</feature>
<dbReference type="PANTHER" id="PTHR31668">
    <property type="entry name" value="GLUCOSE TRANSPORT TRANSCRIPTION REGULATOR RGT1-RELATED-RELATED"/>
    <property type="match status" value="1"/>
</dbReference>
<dbReference type="CDD" id="cd00067">
    <property type="entry name" value="GAL4"/>
    <property type="match status" value="1"/>
</dbReference>
<dbReference type="InterPro" id="IPR050797">
    <property type="entry name" value="Carb_Metab_Trans_Reg"/>
</dbReference>
<dbReference type="Proteomes" id="UP000658997">
    <property type="component" value="Unassembled WGS sequence"/>
</dbReference>
<keyword evidence="5" id="KW-1185">Reference proteome</keyword>
<dbReference type="InterPro" id="IPR001138">
    <property type="entry name" value="Zn2Cys6_DnaBD"/>
</dbReference>
<sequence>MPPHPPSASICLAPPSLNPTQSLLFDLFKPHSASIPAVVYFPPAQYKPTLPTETPISALDNTRLIAHAYLVLEHVLTSLASGVMDLIRPLEDRVKAARSGSRLQNRACDQCRRSKRRCDLAEAGPDGLPIQHAGFCKLCVRKNLQCTTHWSALQQTVSSSRQELRHISQTSSSYTALQDQLSTHQYLPAGLSTTSKSLSDNIDGLYISTKQLFTYVAAWEWVWQHFLGPGATPAGVGLGAAVHPRRGLLSASAARAWDDMMVVNNVPHISPNFFYSTFVCDEAYRPSGRFKRLPKRADEISMQALKYAIVAYASQYGSQSPGEWRGDESERLRRHKDTQIAEATWMRARDFLMAHSVTTFRMAYALHLFSNTCPPLRSAKANSDVVQETVFMLQTGLRMMDDLATDLLRQQDEDLFEIGYHNTDGARIDDNTYLRSDPSYRACVDSAHALKDVAENLLWYSAICDSASTSGFGMPPVIRGSTSDKVDIDAMQLTAAMPAASISASRHGALDGSCFPSSSSMVSIPDVSASFDQDGFGPSPSISPNPNPTGYHDPAMLRLEPDFMMPAAAMDGDFGSLHRDWQQRADPNASTVHKVQTSSNNHHGSSSALSSPLGAAADNPKTWVRIAQRALQASKEIPYILSRFATASGDPARVKEFLNLSQTGASTQIMVWQRNGNFRACLDDPSSSAADLAEKFQRTWSAILFVEQVFHPLLNIDLHLYAQMPASAQSMANHLIDQVSMGALLFLELCCFLEGTLWLQSSSDPSWPRAASMLCAKLDQSRELRHVIRRRSALRIAKLHNMVDKQVGRILRYGGSPPRGTYGSEHPSPSGSGYSGHRNSDAGNSEAPDARSSSARIEVPLPQDDMIVPALQIHSSRHPVPTHLACALHISFCALVPDALQEISQQGAASSVTLDALDSDLHGLQGILDSVLSFGPFFHREPSLETLFSTRNWLAPDRQPLVMTLR</sequence>
<evidence type="ECO:0000313" key="4">
    <source>
        <dbReference type="EMBL" id="SYW77091.1"/>
    </source>
</evidence>
<comment type="caution">
    <text evidence="4">The sequence shown here is derived from an EMBL/GenBank/DDBJ whole genome shotgun (WGS) entry which is preliminary data.</text>
</comment>
<dbReference type="InterPro" id="IPR036864">
    <property type="entry name" value="Zn2-C6_fun-type_DNA-bd_sf"/>
</dbReference>
<dbReference type="Gene3D" id="4.10.240.10">
    <property type="entry name" value="Zn(2)-C6 fungal-type DNA-binding domain"/>
    <property type="match status" value="1"/>
</dbReference>
<feature type="domain" description="Zn(2)-C6 fungal-type" evidence="3">
    <location>
        <begin position="107"/>
        <end position="148"/>
    </location>
</feature>
<proteinExistence type="predicted"/>
<evidence type="ECO:0000256" key="2">
    <source>
        <dbReference type="SAM" id="MobiDB-lite"/>
    </source>
</evidence>
<dbReference type="SMART" id="SM00066">
    <property type="entry name" value="GAL4"/>
    <property type="match status" value="1"/>
</dbReference>
<gene>
    <name evidence="4" type="ORF">UBRO2_01714</name>
</gene>
<feature type="compositionally biased region" description="Low complexity" evidence="2">
    <location>
        <begin position="598"/>
        <end position="614"/>
    </location>
</feature>
<keyword evidence="1" id="KW-0539">Nucleus</keyword>
<organism evidence="4 5">
    <name type="scientific">Ustilago bromivora</name>
    <dbReference type="NCBI Taxonomy" id="307758"/>
    <lineage>
        <taxon>Eukaryota</taxon>
        <taxon>Fungi</taxon>
        <taxon>Dikarya</taxon>
        <taxon>Basidiomycota</taxon>
        <taxon>Ustilaginomycotina</taxon>
        <taxon>Ustilaginomycetes</taxon>
        <taxon>Ustilaginales</taxon>
        <taxon>Ustilaginaceae</taxon>
        <taxon>Ustilago</taxon>
    </lineage>
</organism>
<evidence type="ECO:0000259" key="3">
    <source>
        <dbReference type="PROSITE" id="PS50048"/>
    </source>
</evidence>
<reference evidence="4" key="1">
    <citation type="submission" date="2018-08" db="EMBL/GenBank/DDBJ databases">
        <authorList>
            <person name="Guldener U."/>
        </authorList>
    </citation>
    <scope>NUCLEOTIDE SEQUENCE</scope>
    <source>
        <strain evidence="4">UB2</strain>
    </source>
</reference>
<dbReference type="Pfam" id="PF00172">
    <property type="entry name" value="Zn_clus"/>
    <property type="match status" value="1"/>
</dbReference>
<dbReference type="GO" id="GO:0008270">
    <property type="term" value="F:zinc ion binding"/>
    <property type="evidence" value="ECO:0007669"/>
    <property type="project" value="InterPro"/>
</dbReference>
<dbReference type="PANTHER" id="PTHR31668:SF30">
    <property type="entry name" value="ZN(II)2CYS6 TRANSCRIPTION FACTOR (EUROFUNG)"/>
    <property type="match status" value="1"/>
</dbReference>
<feature type="compositionally biased region" description="Low complexity" evidence="2">
    <location>
        <begin position="822"/>
        <end position="837"/>
    </location>
</feature>
<dbReference type="SUPFAM" id="SSF57701">
    <property type="entry name" value="Zn2/Cys6 DNA-binding domain"/>
    <property type="match status" value="1"/>
</dbReference>
<name>A0A8H8QLS0_9BASI</name>